<reference evidence="2" key="2">
    <citation type="journal article" name="Front. Microbiol.">
        <title>Degradative Capacity of Two Strains of Rhodonia placenta: From Phenotype to Genotype.</title>
        <authorList>
            <person name="Kolle M."/>
            <person name="Horta M.A.C."/>
            <person name="Nowrousian M."/>
            <person name="Ohm R.A."/>
            <person name="Benz J.P."/>
            <person name="Pilgard A."/>
        </authorList>
    </citation>
    <scope>NUCLEOTIDE SEQUENCE</scope>
    <source>
        <strain evidence="2">FPRL280</strain>
    </source>
</reference>
<reference evidence="2" key="1">
    <citation type="submission" date="2020-11" db="EMBL/GenBank/DDBJ databases">
        <authorList>
            <person name="Koelle M."/>
            <person name="Horta M.A.C."/>
            <person name="Nowrousian M."/>
            <person name="Ohm R.A."/>
            <person name="Benz P."/>
            <person name="Pilgard A."/>
        </authorList>
    </citation>
    <scope>NUCLEOTIDE SEQUENCE</scope>
    <source>
        <strain evidence="2">FPRL280</strain>
    </source>
</reference>
<gene>
    <name evidence="2" type="ORF">IEO21_05226</name>
</gene>
<name>A0A8H7U2H3_9APHY</name>
<sequence length="58" mass="6353">MWTSCGSSTCRHGSTAKSCAGSTLPMRGVCCCCATYWRRLSRCCASGSWSLILRKRKV</sequence>
<dbReference type="EMBL" id="JADOXO010000091">
    <property type="protein sequence ID" value="KAF9814215.1"/>
    <property type="molecule type" value="Genomic_DNA"/>
</dbReference>
<feature type="compositionally biased region" description="Polar residues" evidence="1">
    <location>
        <begin position="1"/>
        <end position="21"/>
    </location>
</feature>
<evidence type="ECO:0000313" key="3">
    <source>
        <dbReference type="Proteomes" id="UP000639403"/>
    </source>
</evidence>
<dbReference type="Proteomes" id="UP000639403">
    <property type="component" value="Unassembled WGS sequence"/>
</dbReference>
<feature type="region of interest" description="Disordered" evidence="1">
    <location>
        <begin position="1"/>
        <end position="22"/>
    </location>
</feature>
<dbReference type="AlphaFoldDB" id="A0A8H7U2H3"/>
<proteinExistence type="predicted"/>
<accession>A0A8H7U2H3</accession>
<protein>
    <submittedName>
        <fullName evidence="2">Uncharacterized protein</fullName>
    </submittedName>
</protein>
<organism evidence="2 3">
    <name type="scientific">Rhodonia placenta</name>
    <dbReference type="NCBI Taxonomy" id="104341"/>
    <lineage>
        <taxon>Eukaryota</taxon>
        <taxon>Fungi</taxon>
        <taxon>Dikarya</taxon>
        <taxon>Basidiomycota</taxon>
        <taxon>Agaricomycotina</taxon>
        <taxon>Agaricomycetes</taxon>
        <taxon>Polyporales</taxon>
        <taxon>Adustoporiaceae</taxon>
        <taxon>Rhodonia</taxon>
    </lineage>
</organism>
<evidence type="ECO:0000313" key="2">
    <source>
        <dbReference type="EMBL" id="KAF9814215.1"/>
    </source>
</evidence>
<evidence type="ECO:0000256" key="1">
    <source>
        <dbReference type="SAM" id="MobiDB-lite"/>
    </source>
</evidence>
<comment type="caution">
    <text evidence="2">The sequence shown here is derived from an EMBL/GenBank/DDBJ whole genome shotgun (WGS) entry which is preliminary data.</text>
</comment>